<organism evidence="5 6">
    <name type="scientific">Alloalcanivorax xenomutans</name>
    <dbReference type="NCBI Taxonomy" id="1094342"/>
    <lineage>
        <taxon>Bacteria</taxon>
        <taxon>Pseudomonadati</taxon>
        <taxon>Pseudomonadota</taxon>
        <taxon>Gammaproteobacteria</taxon>
        <taxon>Oceanospirillales</taxon>
        <taxon>Alcanivoracaceae</taxon>
        <taxon>Alloalcanivorax</taxon>
    </lineage>
</organism>
<evidence type="ECO:0000313" key="5">
    <source>
        <dbReference type="EMBL" id="MCE7510970.1"/>
    </source>
</evidence>
<dbReference type="AlphaFoldDB" id="A0A9Q3W8H5"/>
<keyword evidence="3" id="KW-0804">Transcription</keyword>
<keyword evidence="2" id="KW-0238">DNA-binding</keyword>
<dbReference type="Pfam" id="PF14525">
    <property type="entry name" value="AraC_binding_2"/>
    <property type="match status" value="1"/>
</dbReference>
<dbReference type="PRINTS" id="PR00032">
    <property type="entry name" value="HTHARAC"/>
</dbReference>
<dbReference type="InterPro" id="IPR020449">
    <property type="entry name" value="Tscrpt_reg_AraC-type_HTH"/>
</dbReference>
<dbReference type="PANTHER" id="PTHR46796">
    <property type="entry name" value="HTH-TYPE TRANSCRIPTIONAL ACTIVATOR RHAS-RELATED"/>
    <property type="match status" value="1"/>
</dbReference>
<proteinExistence type="predicted"/>
<accession>A0A9Q3W8H5</accession>
<comment type="caution">
    <text evidence="5">The sequence shown here is derived from an EMBL/GenBank/DDBJ whole genome shotgun (WGS) entry which is preliminary data.</text>
</comment>
<name>A0A9Q3W8H5_9GAMM</name>
<dbReference type="InterPro" id="IPR018060">
    <property type="entry name" value="HTH_AraC"/>
</dbReference>
<feature type="domain" description="HTH araC/xylS-type" evidence="4">
    <location>
        <begin position="212"/>
        <end position="313"/>
    </location>
</feature>
<dbReference type="EMBL" id="JAJVKT010000035">
    <property type="protein sequence ID" value="MCE7510970.1"/>
    <property type="molecule type" value="Genomic_DNA"/>
</dbReference>
<dbReference type="GeneID" id="94687643"/>
<dbReference type="PANTHER" id="PTHR46796:SF6">
    <property type="entry name" value="ARAC SUBFAMILY"/>
    <property type="match status" value="1"/>
</dbReference>
<dbReference type="PROSITE" id="PS01124">
    <property type="entry name" value="HTH_ARAC_FAMILY_2"/>
    <property type="match status" value="1"/>
</dbReference>
<dbReference type="GO" id="GO:0043565">
    <property type="term" value="F:sequence-specific DNA binding"/>
    <property type="evidence" value="ECO:0007669"/>
    <property type="project" value="InterPro"/>
</dbReference>
<dbReference type="Gene3D" id="1.10.10.60">
    <property type="entry name" value="Homeodomain-like"/>
    <property type="match status" value="1"/>
</dbReference>
<sequence>MAVQRLLLSGQPVPVFKQTVETFYQATGCKVDFTHLGRGLPWVDMRRRPLHGLWVVEAESSPYCNKVLRTAEQDCDLLKLGVAIRGRLRSEQAGADIRMCPGKSALIAADRVGSISAQGLCRTLALAIPRERLAGRLDQLDKVMREGLSHGPEMRLLEFYLLSLMQEQEDYHPGAEQRIAEHLCDLVNLLLGARHSDAEAGRQRGVRAVQIARLKADIDAHLGNTELSLDWLAQRHGLGRRAIRNLFYAEGTNFTDYVLSKRLDLAYSLLISPACCKRSIISIAVDAGFGDISWFNRTFRRRFGMTPREARDRALHPSH</sequence>
<dbReference type="InterPro" id="IPR009057">
    <property type="entry name" value="Homeodomain-like_sf"/>
</dbReference>
<dbReference type="Proteomes" id="UP001107961">
    <property type="component" value="Unassembled WGS sequence"/>
</dbReference>
<dbReference type="SMART" id="SM00342">
    <property type="entry name" value="HTH_ARAC"/>
    <property type="match status" value="1"/>
</dbReference>
<dbReference type="InterPro" id="IPR050204">
    <property type="entry name" value="AraC_XylS_family_regulators"/>
</dbReference>
<evidence type="ECO:0000256" key="2">
    <source>
        <dbReference type="ARBA" id="ARBA00023125"/>
    </source>
</evidence>
<keyword evidence="6" id="KW-1185">Reference proteome</keyword>
<dbReference type="InterPro" id="IPR035418">
    <property type="entry name" value="AraC-bd_2"/>
</dbReference>
<gene>
    <name evidence="5" type="ORF">LZG35_20235</name>
</gene>
<evidence type="ECO:0000256" key="3">
    <source>
        <dbReference type="ARBA" id="ARBA00023163"/>
    </source>
</evidence>
<evidence type="ECO:0000259" key="4">
    <source>
        <dbReference type="PROSITE" id="PS01124"/>
    </source>
</evidence>
<protein>
    <submittedName>
        <fullName evidence="5">Helix-turn-helix domain-containing protein</fullName>
    </submittedName>
</protein>
<dbReference type="RefSeq" id="WP_051414209.1">
    <property type="nucleotide sequence ID" value="NZ_CBDDTQ010000006.1"/>
</dbReference>
<evidence type="ECO:0000313" key="6">
    <source>
        <dbReference type="Proteomes" id="UP001107961"/>
    </source>
</evidence>
<reference evidence="5" key="1">
    <citation type="submission" date="2022-01" db="EMBL/GenBank/DDBJ databases">
        <authorList>
            <person name="Karlyshev A.V."/>
            <person name="Jaspars M."/>
        </authorList>
    </citation>
    <scope>NUCLEOTIDE SEQUENCE</scope>
    <source>
        <strain evidence="5">AGSA3-2</strain>
    </source>
</reference>
<dbReference type="SUPFAM" id="SSF46689">
    <property type="entry name" value="Homeodomain-like"/>
    <property type="match status" value="1"/>
</dbReference>
<keyword evidence="1" id="KW-0805">Transcription regulation</keyword>
<dbReference type="Pfam" id="PF12833">
    <property type="entry name" value="HTH_18"/>
    <property type="match status" value="1"/>
</dbReference>
<evidence type="ECO:0000256" key="1">
    <source>
        <dbReference type="ARBA" id="ARBA00023015"/>
    </source>
</evidence>
<dbReference type="GO" id="GO:0003700">
    <property type="term" value="F:DNA-binding transcription factor activity"/>
    <property type="evidence" value="ECO:0007669"/>
    <property type="project" value="InterPro"/>
</dbReference>